<dbReference type="SUPFAM" id="SSF82199">
    <property type="entry name" value="SET domain"/>
    <property type="match status" value="1"/>
</dbReference>
<dbReference type="GO" id="GO:0042799">
    <property type="term" value="F:histone H4K20 methyltransferase activity"/>
    <property type="evidence" value="ECO:0007669"/>
    <property type="project" value="TreeGrafter"/>
</dbReference>
<accession>A0A1G6XQA7</accession>
<sequence length="145" mass="16332">MPSSKRLFVKTSSLPNAGKGLFTKVAIAKKEIVTEYTGDLLTWKEVEDDADNGYIFHINDEAVIDASRHPKSFGRYANDAAGLQRVKGIRNNAEYIEEGTRVYLVAKTDIPAGSEIFVSYGPQYWKQVRENIRFDREAAKEKSGR</sequence>
<organism evidence="2 3">
    <name type="scientific">Niabella drilacis (strain DSM 25811 / CCM 8410 / CCUG 62505 / LMG 26954 / E90)</name>
    <dbReference type="NCBI Taxonomy" id="1285928"/>
    <lineage>
        <taxon>Bacteria</taxon>
        <taxon>Pseudomonadati</taxon>
        <taxon>Bacteroidota</taxon>
        <taxon>Chitinophagia</taxon>
        <taxon>Chitinophagales</taxon>
        <taxon>Chitinophagaceae</taxon>
        <taxon>Niabella</taxon>
    </lineage>
</organism>
<dbReference type="STRING" id="1285928.SAMN04487894_113132"/>
<dbReference type="InterPro" id="IPR046341">
    <property type="entry name" value="SET_dom_sf"/>
</dbReference>
<evidence type="ECO:0000313" key="3">
    <source>
        <dbReference type="Proteomes" id="UP000198757"/>
    </source>
</evidence>
<gene>
    <name evidence="2" type="ORF">SAMN04487894_113132</name>
</gene>
<dbReference type="RefSeq" id="WP_090391965.1">
    <property type="nucleotide sequence ID" value="NZ_FMZO01000013.1"/>
</dbReference>
<dbReference type="Gene3D" id="2.170.270.10">
    <property type="entry name" value="SET domain"/>
    <property type="match status" value="1"/>
</dbReference>
<dbReference type="Pfam" id="PF00856">
    <property type="entry name" value="SET"/>
    <property type="match status" value="1"/>
</dbReference>
<dbReference type="PANTHER" id="PTHR46167:SF1">
    <property type="entry name" value="N-LYSINE METHYLTRANSFERASE KMT5A"/>
    <property type="match status" value="1"/>
</dbReference>
<proteinExistence type="predicted"/>
<dbReference type="EMBL" id="FMZO01000013">
    <property type="protein sequence ID" value="SDD79496.1"/>
    <property type="molecule type" value="Genomic_DNA"/>
</dbReference>
<name>A0A1G6XQA7_NIADE</name>
<dbReference type="PROSITE" id="PS50280">
    <property type="entry name" value="SET"/>
    <property type="match status" value="1"/>
</dbReference>
<dbReference type="SMART" id="SM00317">
    <property type="entry name" value="SET"/>
    <property type="match status" value="1"/>
</dbReference>
<dbReference type="AlphaFoldDB" id="A0A1G6XQA7"/>
<dbReference type="Proteomes" id="UP000198757">
    <property type="component" value="Unassembled WGS sequence"/>
</dbReference>
<keyword evidence="3" id="KW-1185">Reference proteome</keyword>
<dbReference type="InterPro" id="IPR051760">
    <property type="entry name" value="KMT5A"/>
</dbReference>
<protein>
    <recommendedName>
        <fullName evidence="1">SET domain-containing protein</fullName>
    </recommendedName>
</protein>
<reference evidence="3" key="1">
    <citation type="submission" date="2016-10" db="EMBL/GenBank/DDBJ databases">
        <authorList>
            <person name="Varghese N."/>
            <person name="Submissions S."/>
        </authorList>
    </citation>
    <scope>NUCLEOTIDE SEQUENCE [LARGE SCALE GENOMIC DNA]</scope>
    <source>
        <strain evidence="3">DSM 25811 / CCM 8410 / LMG 26954 / E90</strain>
    </source>
</reference>
<dbReference type="OrthoDB" id="947125at2"/>
<feature type="domain" description="SET" evidence="1">
    <location>
        <begin position="5"/>
        <end position="121"/>
    </location>
</feature>
<dbReference type="PANTHER" id="PTHR46167">
    <property type="entry name" value="N-LYSINE METHYLTRANSFERASE KMT5A"/>
    <property type="match status" value="1"/>
</dbReference>
<dbReference type="GO" id="GO:0006357">
    <property type="term" value="P:regulation of transcription by RNA polymerase II"/>
    <property type="evidence" value="ECO:0007669"/>
    <property type="project" value="TreeGrafter"/>
</dbReference>
<dbReference type="InterPro" id="IPR001214">
    <property type="entry name" value="SET_dom"/>
</dbReference>
<evidence type="ECO:0000313" key="2">
    <source>
        <dbReference type="EMBL" id="SDD79496.1"/>
    </source>
</evidence>
<evidence type="ECO:0000259" key="1">
    <source>
        <dbReference type="PROSITE" id="PS50280"/>
    </source>
</evidence>
<dbReference type="GO" id="GO:0005700">
    <property type="term" value="C:polytene chromosome"/>
    <property type="evidence" value="ECO:0007669"/>
    <property type="project" value="TreeGrafter"/>
</dbReference>